<keyword evidence="3" id="KW-1185">Reference proteome</keyword>
<keyword evidence="1" id="KW-1133">Transmembrane helix</keyword>
<protein>
    <submittedName>
        <fullName evidence="2">DUF2569 domain-containing protein</fullName>
    </submittedName>
</protein>
<dbReference type="RefSeq" id="WP_167965957.1">
    <property type="nucleotide sequence ID" value="NZ_CP050831.1"/>
</dbReference>
<evidence type="ECO:0000256" key="1">
    <source>
        <dbReference type="SAM" id="Phobius"/>
    </source>
</evidence>
<feature type="transmembrane region" description="Helical" evidence="1">
    <location>
        <begin position="20"/>
        <end position="43"/>
    </location>
</feature>
<dbReference type="KEGG" id="bfc:BacF7301_21160"/>
<name>A0A6H0KSR0_9BACE</name>
<proteinExistence type="predicted"/>
<dbReference type="AlphaFoldDB" id="A0A6H0KSR0"/>
<feature type="transmembrane region" description="Helical" evidence="1">
    <location>
        <begin position="161"/>
        <end position="182"/>
    </location>
</feature>
<dbReference type="EMBL" id="CP050831">
    <property type="protein sequence ID" value="QIU96504.1"/>
    <property type="molecule type" value="Genomic_DNA"/>
</dbReference>
<keyword evidence="1" id="KW-0472">Membrane</keyword>
<evidence type="ECO:0000313" key="2">
    <source>
        <dbReference type="EMBL" id="QIU96504.1"/>
    </source>
</evidence>
<gene>
    <name evidence="2" type="ORF">BacF7301_21160</name>
</gene>
<feature type="transmembrane region" description="Helical" evidence="1">
    <location>
        <begin position="90"/>
        <end position="109"/>
    </location>
</feature>
<feature type="transmembrane region" description="Helical" evidence="1">
    <location>
        <begin position="55"/>
        <end position="83"/>
    </location>
</feature>
<feature type="transmembrane region" description="Helical" evidence="1">
    <location>
        <begin position="121"/>
        <end position="140"/>
    </location>
</feature>
<keyword evidence="1" id="KW-0812">Transmembrane</keyword>
<reference evidence="2 3" key="1">
    <citation type="submission" date="2020-03" db="EMBL/GenBank/DDBJ databases">
        <title>Genomic analysis of Bacteroides faecium CBA7301.</title>
        <authorList>
            <person name="Kim J."/>
            <person name="Roh S.W."/>
        </authorList>
    </citation>
    <scope>NUCLEOTIDE SEQUENCE [LARGE SCALE GENOMIC DNA]</scope>
    <source>
        <strain evidence="2 3">CBA7301</strain>
    </source>
</reference>
<accession>A0A6H0KSR0</accession>
<organism evidence="2 3">
    <name type="scientific">Bacteroides faecium</name>
    <dbReference type="NCBI Taxonomy" id="2715212"/>
    <lineage>
        <taxon>Bacteria</taxon>
        <taxon>Pseudomonadati</taxon>
        <taxon>Bacteroidota</taxon>
        <taxon>Bacteroidia</taxon>
        <taxon>Bacteroidales</taxon>
        <taxon>Bacteroidaceae</taxon>
        <taxon>Bacteroides</taxon>
    </lineage>
</organism>
<sequence>MNTQNLTPLTPQKDRQVHGWLSFFLFVVGFGAAITVVVSIANFSLDAYDTGAGAFLTYFIALIDIAYTLGIAGLAIYTILAFLHKRSNAVFLGKSYLVVIFLSNVLQLLGGDYDDYGLGSLSQIVRALILGVIWFVYLCLSEQVSDLFPKEERKILGRDKYIVGSLVLTPVILWGILLLAYLGSVSTPMDVSLGYGEYSDGTVVFCAPENALCEKTDTLDNVYHTLVMGDSIWGTVIGVYDTNTGEEYFKECVDSWRDTELDGYDFSVLDTHKEVINGSIMRMQSVKYETRPSLIWQFSILFSPETGKACIASLYSTTEETENIMNALMSSVRFK</sequence>
<evidence type="ECO:0000313" key="3">
    <source>
        <dbReference type="Proteomes" id="UP000501780"/>
    </source>
</evidence>
<dbReference type="Proteomes" id="UP000501780">
    <property type="component" value="Chromosome"/>
</dbReference>